<reference evidence="3" key="1">
    <citation type="submission" date="2016-11" db="EMBL/GenBank/DDBJ databases">
        <title>Comparative genomic and phenotypic analysis of Granulibacter bethesdensis clinical isolates from patients with chronic granulomatous disease.</title>
        <authorList>
            <person name="Zarember K.A."/>
            <person name="Porcella S.F."/>
            <person name="Chu J."/>
            <person name="Ding L."/>
            <person name="Dahlstrom E."/>
            <person name="Barbian K."/>
            <person name="Martens C."/>
            <person name="Sykora L."/>
            <person name="Kramer S."/>
            <person name="Pettinato A.M."/>
            <person name="Hong H."/>
            <person name="Wald G."/>
            <person name="Berg L.J."/>
            <person name="Rogge L.S."/>
            <person name="Greenberg D.E."/>
            <person name="Falcone E.L."/>
            <person name="Neves J.F."/>
            <person name="Simoes M.J."/>
            <person name="Casal M."/>
            <person name="Rodriguez-Lopez F.C."/>
            <person name="Zelazny A."/>
            <person name="Gallin J.I."/>
            <person name="Holland S.M."/>
        </authorList>
    </citation>
    <scope>NUCLEOTIDE SEQUENCE [LARGE SCALE GENOMIC DNA]</scope>
    <source>
        <strain evidence="3">NIH9.1</strain>
    </source>
</reference>
<protein>
    <submittedName>
        <fullName evidence="2">Uncharacterized protein</fullName>
    </submittedName>
</protein>
<name>A0AAC9KCA5_9PROT</name>
<evidence type="ECO:0000313" key="2">
    <source>
        <dbReference type="EMBL" id="APH54307.1"/>
    </source>
</evidence>
<evidence type="ECO:0000256" key="1">
    <source>
        <dbReference type="SAM" id="MobiDB-lite"/>
    </source>
</evidence>
<feature type="region of interest" description="Disordered" evidence="1">
    <location>
        <begin position="135"/>
        <end position="168"/>
    </location>
</feature>
<organism evidence="2 3">
    <name type="scientific">Granulibacter bethesdensis</name>
    <dbReference type="NCBI Taxonomy" id="364410"/>
    <lineage>
        <taxon>Bacteria</taxon>
        <taxon>Pseudomonadati</taxon>
        <taxon>Pseudomonadota</taxon>
        <taxon>Alphaproteobacteria</taxon>
        <taxon>Acetobacterales</taxon>
        <taxon>Acetobacteraceae</taxon>
        <taxon>Granulibacter</taxon>
    </lineage>
</organism>
<dbReference type="InterPro" id="IPR003772">
    <property type="entry name" value="YceD"/>
</dbReference>
<feature type="compositionally biased region" description="Acidic residues" evidence="1">
    <location>
        <begin position="145"/>
        <end position="157"/>
    </location>
</feature>
<gene>
    <name evidence="2" type="ORF">GbCGDNIH9_1011</name>
</gene>
<proteinExistence type="predicted"/>
<evidence type="ECO:0000313" key="3">
    <source>
        <dbReference type="Proteomes" id="UP000182373"/>
    </source>
</evidence>
<dbReference type="Pfam" id="PF02620">
    <property type="entry name" value="YceD"/>
    <property type="match status" value="1"/>
</dbReference>
<dbReference type="AlphaFoldDB" id="A0AAC9KCA5"/>
<dbReference type="Proteomes" id="UP000182373">
    <property type="component" value="Chromosome"/>
</dbReference>
<sequence>MQPEFSRLIQPDTIPAGGRTVDIKASAEECAAVASRLGLEAVAGFSCAFVLEPQRGGVIRAHGRMEAAVTQICVVSLEAFRAKIKENFTLRLTPEHKLNPDFDIEEEEDEVPYTGDQIDLGEVAVEQLALTLDPYPRKPGVTFESGEDEEAEDESAEQADSSRENPFLRLAALKKPVNDL</sequence>
<accession>A0AAC9KCA5</accession>
<dbReference type="RefSeq" id="WP_072572379.1">
    <property type="nucleotide sequence ID" value="NZ_CP018191.1"/>
</dbReference>
<dbReference type="EMBL" id="CP018191">
    <property type="protein sequence ID" value="APH54307.1"/>
    <property type="molecule type" value="Genomic_DNA"/>
</dbReference>